<feature type="compositionally biased region" description="Basic and acidic residues" evidence="7">
    <location>
        <begin position="306"/>
        <end position="330"/>
    </location>
</feature>
<reference evidence="8 9" key="1">
    <citation type="submission" date="2014-11" db="EMBL/GenBank/DDBJ databases">
        <authorList>
            <person name="Wibberg Daniel"/>
        </authorList>
    </citation>
    <scope>NUCLEOTIDE SEQUENCE [LARGE SCALE GENOMIC DNA]</scope>
    <source>
        <strain evidence="8">Rhizoctonia solani AG1-IB 7/3/14</strain>
    </source>
</reference>
<name>A0A0B7G3Z1_THACB</name>
<comment type="subcellular location">
    <subcellularLocation>
        <location evidence="1">Nucleus</location>
    </subcellularLocation>
</comment>
<keyword evidence="4" id="KW-0040">ANK repeat</keyword>
<organism evidence="8 9">
    <name type="scientific">Thanatephorus cucumeris (strain AG1-IB / isolate 7/3/14)</name>
    <name type="common">Lettuce bottom rot fungus</name>
    <name type="synonym">Rhizoctonia solani</name>
    <dbReference type="NCBI Taxonomy" id="1108050"/>
    <lineage>
        <taxon>Eukaryota</taxon>
        <taxon>Fungi</taxon>
        <taxon>Dikarya</taxon>
        <taxon>Basidiomycota</taxon>
        <taxon>Agaricomycotina</taxon>
        <taxon>Agaricomycetes</taxon>
        <taxon>Cantharellales</taxon>
        <taxon>Ceratobasidiaceae</taxon>
        <taxon>Rhizoctonia</taxon>
        <taxon>Rhizoctonia solani AG-1</taxon>
    </lineage>
</organism>
<keyword evidence="9" id="KW-1185">Reference proteome</keyword>
<dbReference type="GO" id="GO:0005634">
    <property type="term" value="C:nucleus"/>
    <property type="evidence" value="ECO:0007669"/>
    <property type="project" value="UniProtKB-SubCell"/>
</dbReference>
<gene>
    <name evidence="8" type="ORF">RSOLAG1IB_05202</name>
</gene>
<accession>A0A0B7G3Z1</accession>
<dbReference type="EMBL" id="LN679107">
    <property type="protein sequence ID" value="CEL63162.1"/>
    <property type="molecule type" value="Genomic_DNA"/>
</dbReference>
<evidence type="ECO:0000313" key="9">
    <source>
        <dbReference type="Proteomes" id="UP000059188"/>
    </source>
</evidence>
<protein>
    <submittedName>
        <fullName evidence="8">Uncharacterized protein</fullName>
    </submittedName>
</protein>
<dbReference type="PANTHER" id="PTHR15263:SF1">
    <property type="entry name" value="NF-KAPPA-B INHIBITOR-LIKE PROTEIN 1"/>
    <property type="match status" value="1"/>
</dbReference>
<dbReference type="AlphaFoldDB" id="A0A0B7G3Z1"/>
<evidence type="ECO:0000256" key="6">
    <source>
        <dbReference type="SAM" id="Coils"/>
    </source>
</evidence>
<dbReference type="OrthoDB" id="412109at2759"/>
<feature type="region of interest" description="Disordered" evidence="7">
    <location>
        <begin position="123"/>
        <end position="163"/>
    </location>
</feature>
<dbReference type="GO" id="GO:0043124">
    <property type="term" value="P:negative regulation of canonical NF-kappaB signal transduction"/>
    <property type="evidence" value="ECO:0007669"/>
    <property type="project" value="InterPro"/>
</dbReference>
<keyword evidence="6" id="KW-0175">Coiled coil</keyword>
<evidence type="ECO:0000313" key="8">
    <source>
        <dbReference type="EMBL" id="CEL63162.1"/>
    </source>
</evidence>
<dbReference type="InterPro" id="IPR038753">
    <property type="entry name" value="NFKBIL1"/>
</dbReference>
<feature type="compositionally biased region" description="Basic and acidic residues" evidence="7">
    <location>
        <begin position="236"/>
        <end position="278"/>
    </location>
</feature>
<dbReference type="Proteomes" id="UP000059188">
    <property type="component" value="Unassembled WGS sequence"/>
</dbReference>
<keyword evidence="3" id="KW-0677">Repeat</keyword>
<evidence type="ECO:0000256" key="2">
    <source>
        <dbReference type="ARBA" id="ARBA00022553"/>
    </source>
</evidence>
<dbReference type="STRING" id="1108050.A0A0B7G3Z1"/>
<feature type="region of interest" description="Disordered" evidence="7">
    <location>
        <begin position="236"/>
        <end position="341"/>
    </location>
</feature>
<keyword evidence="2" id="KW-0597">Phosphoprotein</keyword>
<evidence type="ECO:0000256" key="7">
    <source>
        <dbReference type="SAM" id="MobiDB-lite"/>
    </source>
</evidence>
<evidence type="ECO:0000256" key="5">
    <source>
        <dbReference type="ARBA" id="ARBA00023242"/>
    </source>
</evidence>
<feature type="compositionally biased region" description="Low complexity" evidence="7">
    <location>
        <begin position="123"/>
        <end position="153"/>
    </location>
</feature>
<feature type="compositionally biased region" description="Polar residues" evidence="7">
    <location>
        <begin position="281"/>
        <end position="290"/>
    </location>
</feature>
<dbReference type="PANTHER" id="PTHR15263">
    <property type="entry name" value="I-KAPPA-B-LIKE PROTEIN IKBL"/>
    <property type="match status" value="1"/>
</dbReference>
<feature type="coiled-coil region" evidence="6">
    <location>
        <begin position="185"/>
        <end position="223"/>
    </location>
</feature>
<evidence type="ECO:0000256" key="3">
    <source>
        <dbReference type="ARBA" id="ARBA00022737"/>
    </source>
</evidence>
<proteinExistence type="predicted"/>
<sequence>MNKPRKLPQRQCFFNPFSSVERILTNYHLVGATRAKVEGVSSPGYQYTSCTMDEFAQEDNMAFVDSHSRFNPYMPPISTNYSRLKTKSSYNYVAATPTTTPTSAYPPSTYHYHYRPASSASFANFSPPPAADQTSFSRSPPSTSTQTSDPPRQYSNPHKNPVLCAQFPSAETYPSTKEDDTYTYARAQKQQEADAQARRARLIEEKNSTLKRMEERQFKAQSQCWFEDTQRLAAEEAKKQDDEEHWRAEEKRRKTEQSKAEERNTYTGRQEPRYERARPQTPDTPSWTNGKTHESRFKGQHGFDSGSERSRGENRSRESDKTRERIDRNPTQRPNSPSSVADAWAAYEKACAELMGANSSDDKMKSNLNFYTIPWPVLSQAKSFNDLTSQNIAAFILSPHHSQGKTPRARLRAAILIWHPDKFAQKVLPRVTESHRLAVSAGSDIIARVLTELISTHGN</sequence>
<evidence type="ECO:0000256" key="1">
    <source>
        <dbReference type="ARBA" id="ARBA00004123"/>
    </source>
</evidence>
<keyword evidence="5" id="KW-0539">Nucleus</keyword>
<evidence type="ECO:0000256" key="4">
    <source>
        <dbReference type="ARBA" id="ARBA00023043"/>
    </source>
</evidence>